<sequence length="291" mass="32792">MCAYTKECAANFSIDPRWTYDEVDTYLQETVFPSHLDMYSSAENVWRVEVSESLSVKGIERWLKKTNPRVWTLSNIVKGKNVPFKMHLPLLHSLQLSHHMCSWHGTLAFDESDPITINDWPSTEDENNMDGSNTPVSTFKYNLANLKHSRDIAGILSDSGPTAKKIKEEETDMIAGSSQLGQKHEQLLFTGTFVLSFSSDLKASIKAMSFLPSQSLNSTGSVFTGFQSIHSTTPPVQHLDQAHNSMFGSLPNTFPWTSIEPMVVEPSMHNVYIRGHKDLDAQDYFIRSINI</sequence>
<organism evidence="1 2">
    <name type="scientific">Hydnomerulius pinastri MD-312</name>
    <dbReference type="NCBI Taxonomy" id="994086"/>
    <lineage>
        <taxon>Eukaryota</taxon>
        <taxon>Fungi</taxon>
        <taxon>Dikarya</taxon>
        <taxon>Basidiomycota</taxon>
        <taxon>Agaricomycotina</taxon>
        <taxon>Agaricomycetes</taxon>
        <taxon>Agaricomycetidae</taxon>
        <taxon>Boletales</taxon>
        <taxon>Boletales incertae sedis</taxon>
        <taxon>Leucogyrophana</taxon>
    </lineage>
</organism>
<dbReference type="AlphaFoldDB" id="A0A0C9W7W3"/>
<evidence type="ECO:0000313" key="2">
    <source>
        <dbReference type="Proteomes" id="UP000053820"/>
    </source>
</evidence>
<dbReference type="EMBL" id="KN839900">
    <property type="protein sequence ID" value="KIJ59016.1"/>
    <property type="molecule type" value="Genomic_DNA"/>
</dbReference>
<evidence type="ECO:0000313" key="1">
    <source>
        <dbReference type="EMBL" id="KIJ59016.1"/>
    </source>
</evidence>
<dbReference type="Proteomes" id="UP000053820">
    <property type="component" value="Unassembled WGS sequence"/>
</dbReference>
<protein>
    <submittedName>
        <fullName evidence="1">Uncharacterized protein</fullName>
    </submittedName>
</protein>
<accession>A0A0C9W7W3</accession>
<name>A0A0C9W7W3_9AGAM</name>
<keyword evidence="2" id="KW-1185">Reference proteome</keyword>
<dbReference type="OrthoDB" id="2691803at2759"/>
<dbReference type="HOGENOM" id="CLU_956633_0_0_1"/>
<gene>
    <name evidence="1" type="ORF">HYDPIDRAFT_171012</name>
</gene>
<proteinExistence type="predicted"/>
<reference evidence="1 2" key="1">
    <citation type="submission" date="2014-04" db="EMBL/GenBank/DDBJ databases">
        <title>Evolutionary Origins and Diversification of the Mycorrhizal Mutualists.</title>
        <authorList>
            <consortium name="DOE Joint Genome Institute"/>
            <consortium name="Mycorrhizal Genomics Consortium"/>
            <person name="Kohler A."/>
            <person name="Kuo A."/>
            <person name="Nagy L.G."/>
            <person name="Floudas D."/>
            <person name="Copeland A."/>
            <person name="Barry K.W."/>
            <person name="Cichocki N."/>
            <person name="Veneault-Fourrey C."/>
            <person name="LaButti K."/>
            <person name="Lindquist E.A."/>
            <person name="Lipzen A."/>
            <person name="Lundell T."/>
            <person name="Morin E."/>
            <person name="Murat C."/>
            <person name="Riley R."/>
            <person name="Ohm R."/>
            <person name="Sun H."/>
            <person name="Tunlid A."/>
            <person name="Henrissat B."/>
            <person name="Grigoriev I.V."/>
            <person name="Hibbett D.S."/>
            <person name="Martin F."/>
        </authorList>
    </citation>
    <scope>NUCLEOTIDE SEQUENCE [LARGE SCALE GENOMIC DNA]</scope>
    <source>
        <strain evidence="1 2">MD-312</strain>
    </source>
</reference>